<evidence type="ECO:0000256" key="3">
    <source>
        <dbReference type="ARBA" id="ARBA00023186"/>
    </source>
</evidence>
<dbReference type="Proteomes" id="UP000008743">
    <property type="component" value="Unassembled WGS sequence"/>
</dbReference>
<dbReference type="EMBL" id="KE346370">
    <property type="protein sequence ID" value="KJE95867.1"/>
    <property type="molecule type" value="Genomic_DNA"/>
</dbReference>
<dbReference type="Gene3D" id="1.10.287.110">
    <property type="entry name" value="DnaJ domain"/>
    <property type="match status" value="1"/>
</dbReference>
<evidence type="ECO:0000256" key="2">
    <source>
        <dbReference type="ARBA" id="ARBA00023136"/>
    </source>
</evidence>
<dbReference type="FunCoup" id="A0A0D2VWD2">
    <property type="interactions" value="248"/>
</dbReference>
<dbReference type="SMART" id="SM00271">
    <property type="entry name" value="DnaJ"/>
    <property type="match status" value="1"/>
</dbReference>
<organism evidence="7 8">
    <name type="scientific">Capsaspora owczarzaki (strain ATCC 30864)</name>
    <dbReference type="NCBI Taxonomy" id="595528"/>
    <lineage>
        <taxon>Eukaryota</taxon>
        <taxon>Filasterea</taxon>
        <taxon>Capsaspora</taxon>
    </lineage>
</organism>
<dbReference type="InterPro" id="IPR018253">
    <property type="entry name" value="DnaJ_domain_CS"/>
</dbReference>
<dbReference type="PANTHER" id="PTHR44157">
    <property type="entry name" value="DNAJ HOMOLOG SUBFAMILY C MEMBER 11"/>
    <property type="match status" value="1"/>
</dbReference>
<dbReference type="PROSITE" id="PS00636">
    <property type="entry name" value="DNAJ_1"/>
    <property type="match status" value="1"/>
</dbReference>
<reference evidence="8" key="1">
    <citation type="submission" date="2011-02" db="EMBL/GenBank/DDBJ databases">
        <title>The Genome Sequence of Capsaspora owczarzaki ATCC 30864.</title>
        <authorList>
            <person name="Russ C."/>
            <person name="Cuomo C."/>
            <person name="Burger G."/>
            <person name="Gray M.W."/>
            <person name="Holland P.W.H."/>
            <person name="King N."/>
            <person name="Lang F.B.F."/>
            <person name="Roger A.J."/>
            <person name="Ruiz-Trillo I."/>
            <person name="Young S.K."/>
            <person name="Zeng Q."/>
            <person name="Gargeya S."/>
            <person name="Alvarado L."/>
            <person name="Berlin A."/>
            <person name="Chapman S.B."/>
            <person name="Chen Z."/>
            <person name="Freedman E."/>
            <person name="Gellesch M."/>
            <person name="Goldberg J."/>
            <person name="Griggs A."/>
            <person name="Gujja S."/>
            <person name="Heilman E."/>
            <person name="Heiman D."/>
            <person name="Howarth C."/>
            <person name="Mehta T."/>
            <person name="Neiman D."/>
            <person name="Pearson M."/>
            <person name="Roberts A."/>
            <person name="Saif S."/>
            <person name="Shea T."/>
            <person name="Shenoy N."/>
            <person name="Sisk P."/>
            <person name="Stolte C."/>
            <person name="Sykes S."/>
            <person name="White J."/>
            <person name="Yandava C."/>
            <person name="Haas B."/>
            <person name="Nusbaum C."/>
            <person name="Birren B."/>
        </authorList>
    </citation>
    <scope>NUCLEOTIDE SEQUENCE</scope>
    <source>
        <strain evidence="8">ATCC 30864</strain>
    </source>
</reference>
<keyword evidence="5" id="KW-1133">Transmembrane helix</keyword>
<dbReference type="InParanoid" id="A0A0D2VWD2"/>
<evidence type="ECO:0000256" key="4">
    <source>
        <dbReference type="SAM" id="MobiDB-lite"/>
    </source>
</evidence>
<feature type="region of interest" description="Disordered" evidence="4">
    <location>
        <begin position="1"/>
        <end position="28"/>
    </location>
</feature>
<keyword evidence="5" id="KW-0812">Transmembrane</keyword>
<dbReference type="InterPro" id="IPR036869">
    <property type="entry name" value="J_dom_sf"/>
</dbReference>
<dbReference type="InterPro" id="IPR052243">
    <property type="entry name" value="Mito_inner_membrane_organizer"/>
</dbReference>
<feature type="domain" description="J" evidence="6">
    <location>
        <begin position="27"/>
        <end position="93"/>
    </location>
</feature>
<accession>A0A0D2VWD2</accession>
<evidence type="ECO:0000256" key="5">
    <source>
        <dbReference type="SAM" id="Phobius"/>
    </source>
</evidence>
<feature type="compositionally biased region" description="Basic and acidic residues" evidence="4">
    <location>
        <begin position="1"/>
        <end position="13"/>
    </location>
</feature>
<dbReference type="eggNOG" id="KOG0718">
    <property type="taxonomic scope" value="Eukaryota"/>
</dbReference>
<dbReference type="InterPro" id="IPR001623">
    <property type="entry name" value="DnaJ_domain"/>
</dbReference>
<sequence>MHEMQRRREFFDMHEDENEDTDDGKPNPYQVLGVAQSATLEEIEQAFRRLSTLFHPDKHPLHKQESELIFTKISKAYEVLKNPTNRQLYDMDKDRALVLGQEIAVRGVSKVEEIRAEYERLKRRRIQQYLQMRTNAKGVVVAAVDASALFDNSVAVEAHQRARQRQQEQQQQKRQARGKRTDAAEDERDTEETAERQQTKRRQQLTVDMHDDELEARGMSFSLEDIAIAALSIQQSIECPVSDKNVVTFSGQLGVRNGNGSGSVLASLRHQISNLAWGEVEVGAGSGGQLTVRGLRHINKHLYFVGMATVQQLNAGRYALGYSGTVAQTLGAHTTGFLTLGGGIHSAINSTISRTTENSQFTGIMQFGLNQTILGLTYVHNLTDSSRFRIAGKAGSNGVLIEYGADRKVAKNTRIGMSLTIGIPMGIVFKLKITRVAQQYVLPITLSHDVLPAPAVFGTVVPLALYSLFHMFVMLPHRAREAQRKLDQLREENAEKIALAKREAKVAIDLMREAVERKIAIEAERAGLIIIKALYGRVKEPQSRRETSEFVIDVTLPLQSHVKDSELHLHEGSKANMLGFYDPCIGETKHLYISYKFKELMHEVLIPDEEPLSIPKRSHLLPMRR</sequence>
<feature type="region of interest" description="Disordered" evidence="4">
    <location>
        <begin position="160"/>
        <end position="209"/>
    </location>
</feature>
<feature type="transmembrane region" description="Helical" evidence="5">
    <location>
        <begin position="415"/>
        <end position="433"/>
    </location>
</feature>
<dbReference type="PRINTS" id="PR00625">
    <property type="entry name" value="JDOMAIN"/>
</dbReference>
<dbReference type="PhylomeDB" id="A0A0D2VWD2"/>
<dbReference type="PROSITE" id="PS50076">
    <property type="entry name" value="DNAJ_2"/>
    <property type="match status" value="1"/>
</dbReference>
<dbReference type="GO" id="GO:0042407">
    <property type="term" value="P:cristae formation"/>
    <property type="evidence" value="ECO:0007669"/>
    <property type="project" value="TreeGrafter"/>
</dbReference>
<dbReference type="GO" id="GO:0005739">
    <property type="term" value="C:mitochondrion"/>
    <property type="evidence" value="ECO:0007669"/>
    <property type="project" value="GOC"/>
</dbReference>
<comment type="subcellular location">
    <subcellularLocation>
        <location evidence="1">Membrane</location>
    </subcellularLocation>
</comment>
<dbReference type="OMA" id="QLDKHTM"/>
<evidence type="ECO:0000313" key="8">
    <source>
        <dbReference type="Proteomes" id="UP000008743"/>
    </source>
</evidence>
<dbReference type="SUPFAM" id="SSF46565">
    <property type="entry name" value="Chaperone J-domain"/>
    <property type="match status" value="1"/>
</dbReference>
<dbReference type="GO" id="GO:0016020">
    <property type="term" value="C:membrane"/>
    <property type="evidence" value="ECO:0007669"/>
    <property type="project" value="UniProtKB-SubCell"/>
</dbReference>
<dbReference type="InterPro" id="IPR055225">
    <property type="entry name" value="DNAJC11-like_beta-barrel"/>
</dbReference>
<dbReference type="AlphaFoldDB" id="A0A0D2VWD2"/>
<dbReference type="PANTHER" id="PTHR44157:SF1">
    <property type="entry name" value="DNAJ HOMOLOG SUBFAMILY C MEMBER 11"/>
    <property type="match status" value="1"/>
</dbReference>
<dbReference type="Pfam" id="PF00226">
    <property type="entry name" value="DnaJ"/>
    <property type="match status" value="1"/>
</dbReference>
<dbReference type="CDD" id="cd06257">
    <property type="entry name" value="DnaJ"/>
    <property type="match status" value="1"/>
</dbReference>
<protein>
    <submittedName>
        <fullName evidence="7">DnaJ domain-containing protein</fullName>
    </submittedName>
</protein>
<keyword evidence="3" id="KW-0143">Chaperone</keyword>
<dbReference type="Pfam" id="PF22774">
    <property type="entry name" value="DNAJC11_beta-barrel"/>
    <property type="match status" value="1"/>
</dbReference>
<name>A0A0D2VWD2_CAPO3</name>
<dbReference type="OrthoDB" id="18010at2759"/>
<evidence type="ECO:0000256" key="1">
    <source>
        <dbReference type="ARBA" id="ARBA00004370"/>
    </source>
</evidence>
<proteinExistence type="predicted"/>
<dbReference type="Pfam" id="PF11875">
    <property type="entry name" value="DnaJ-like_C11_C"/>
    <property type="match status" value="1"/>
</dbReference>
<keyword evidence="2 5" id="KW-0472">Membrane</keyword>
<dbReference type="STRING" id="595528.A0A0D2VWD2"/>
<evidence type="ECO:0000259" key="6">
    <source>
        <dbReference type="PROSITE" id="PS50076"/>
    </source>
</evidence>
<keyword evidence="8" id="KW-1185">Reference proteome</keyword>
<feature type="transmembrane region" description="Helical" evidence="5">
    <location>
        <begin position="453"/>
        <end position="475"/>
    </location>
</feature>
<evidence type="ECO:0000313" key="7">
    <source>
        <dbReference type="EMBL" id="KJE95867.1"/>
    </source>
</evidence>
<gene>
    <name evidence="7" type="ORF">CAOG_006270</name>
</gene>
<dbReference type="InterPro" id="IPR024586">
    <property type="entry name" value="DnaJ-like_C11_C"/>
</dbReference>